<sequence length="215" mass="25107">MAKFGLVTEGITDQIVIENILCGFYKDYDDLDEEIFALEPPRDETDMKQAYSEFGTGWSAIFNYLGESRFRDDVLNSKYIIIQIDTDIAENFNCSKNQSIEVIIECVIQKMIDKIDSKESFYENHKEKIIFAISVHSLECWILPIYATAKNETILNCEDKLKVEVKKVSKRLKSEKNYRNYDKLTQDFLKHKKLIKIASQNSSFQIFINKLPKEI</sequence>
<accession>A0A1W1CYQ8</accession>
<protein>
    <submittedName>
        <fullName evidence="1">Uncharacterized protein</fullName>
    </submittedName>
</protein>
<gene>
    <name evidence="1" type="ORF">MNB_SV-3-471</name>
</gene>
<organism evidence="1">
    <name type="scientific">hydrothermal vent metagenome</name>
    <dbReference type="NCBI Taxonomy" id="652676"/>
    <lineage>
        <taxon>unclassified sequences</taxon>
        <taxon>metagenomes</taxon>
        <taxon>ecological metagenomes</taxon>
    </lineage>
</organism>
<evidence type="ECO:0000313" key="1">
    <source>
        <dbReference type="EMBL" id="SFV70781.1"/>
    </source>
</evidence>
<dbReference type="AlphaFoldDB" id="A0A1W1CYQ8"/>
<name>A0A1W1CYQ8_9ZZZZ</name>
<reference evidence="1" key="1">
    <citation type="submission" date="2016-10" db="EMBL/GenBank/DDBJ databases">
        <authorList>
            <person name="de Groot N.N."/>
        </authorList>
    </citation>
    <scope>NUCLEOTIDE SEQUENCE</scope>
</reference>
<proteinExistence type="predicted"/>
<dbReference type="EMBL" id="FPHI01000057">
    <property type="protein sequence ID" value="SFV70781.1"/>
    <property type="molecule type" value="Genomic_DNA"/>
</dbReference>